<sequence>AKARKKRGPPRNPVTESSGSLRDVPVPCEPSAACIDTAESYSSSRLYINPRDPSSCPLPLINCEDTASLASAPLESANPLKPKQPLENAPPLTAKPSLSNAAPVATAPSLANAPALGSTPSPLDNLSNAPPLGSTPSLASAPPLGSTPSLCHPAPAAPFATFQTVLTNMWGQPPQATPFVPAPSPVQHANAFWDVLTALDASSPVPSAPVALPPKPRAERPGPMLPPDEIPQAKLTGWFLAREVKRVGEMARNRRFQSIISVGFSPGKRCREDDDDFTSDEYAIGVSLPLFSAWGLETKTTGVPCGRR</sequence>
<protein>
    <submittedName>
        <fullName evidence="2">Uncharacterized protein</fullName>
    </submittedName>
</protein>
<gene>
    <name evidence="2" type="ORF">DFP72DRAFT_871461</name>
</gene>
<feature type="region of interest" description="Disordered" evidence="1">
    <location>
        <begin position="204"/>
        <end position="229"/>
    </location>
</feature>
<name>A0A8H6MDB2_9AGAR</name>
<dbReference type="EMBL" id="JACGCI010000004">
    <property type="protein sequence ID" value="KAF6764300.1"/>
    <property type="molecule type" value="Genomic_DNA"/>
</dbReference>
<feature type="region of interest" description="Disordered" evidence="1">
    <location>
        <begin position="75"/>
        <end position="100"/>
    </location>
</feature>
<feature type="non-terminal residue" evidence="2">
    <location>
        <position position="1"/>
    </location>
</feature>
<feature type="region of interest" description="Disordered" evidence="1">
    <location>
        <begin position="1"/>
        <end position="26"/>
    </location>
</feature>
<proteinExistence type="predicted"/>
<feature type="region of interest" description="Disordered" evidence="1">
    <location>
        <begin position="112"/>
        <end position="146"/>
    </location>
</feature>
<evidence type="ECO:0000256" key="1">
    <source>
        <dbReference type="SAM" id="MobiDB-lite"/>
    </source>
</evidence>
<feature type="compositionally biased region" description="Polar residues" evidence="1">
    <location>
        <begin position="118"/>
        <end position="138"/>
    </location>
</feature>
<evidence type="ECO:0000313" key="3">
    <source>
        <dbReference type="Proteomes" id="UP000521943"/>
    </source>
</evidence>
<organism evidence="2 3">
    <name type="scientific">Ephemerocybe angulata</name>
    <dbReference type="NCBI Taxonomy" id="980116"/>
    <lineage>
        <taxon>Eukaryota</taxon>
        <taxon>Fungi</taxon>
        <taxon>Dikarya</taxon>
        <taxon>Basidiomycota</taxon>
        <taxon>Agaricomycotina</taxon>
        <taxon>Agaricomycetes</taxon>
        <taxon>Agaricomycetidae</taxon>
        <taxon>Agaricales</taxon>
        <taxon>Agaricineae</taxon>
        <taxon>Psathyrellaceae</taxon>
        <taxon>Ephemerocybe</taxon>
    </lineage>
</organism>
<dbReference type="Proteomes" id="UP000521943">
    <property type="component" value="Unassembled WGS sequence"/>
</dbReference>
<evidence type="ECO:0000313" key="2">
    <source>
        <dbReference type="EMBL" id="KAF6764300.1"/>
    </source>
</evidence>
<keyword evidence="3" id="KW-1185">Reference proteome</keyword>
<accession>A0A8H6MDB2</accession>
<comment type="caution">
    <text evidence="2">The sequence shown here is derived from an EMBL/GenBank/DDBJ whole genome shotgun (WGS) entry which is preliminary data.</text>
</comment>
<dbReference type="AlphaFoldDB" id="A0A8H6MDB2"/>
<reference evidence="2 3" key="1">
    <citation type="submission" date="2020-07" db="EMBL/GenBank/DDBJ databases">
        <title>Comparative genomics of pyrophilous fungi reveals a link between fire events and developmental genes.</title>
        <authorList>
            <consortium name="DOE Joint Genome Institute"/>
            <person name="Steindorff A.S."/>
            <person name="Carver A."/>
            <person name="Calhoun S."/>
            <person name="Stillman K."/>
            <person name="Liu H."/>
            <person name="Lipzen A."/>
            <person name="Pangilinan J."/>
            <person name="Labutti K."/>
            <person name="Bruns T.D."/>
            <person name="Grigoriev I.V."/>
        </authorList>
    </citation>
    <scope>NUCLEOTIDE SEQUENCE [LARGE SCALE GENOMIC DNA]</scope>
    <source>
        <strain evidence="2 3">CBS 144469</strain>
    </source>
</reference>